<dbReference type="InterPro" id="IPR001647">
    <property type="entry name" value="HTH_TetR"/>
</dbReference>
<dbReference type="SUPFAM" id="SSF48498">
    <property type="entry name" value="Tetracyclin repressor-like, C-terminal domain"/>
    <property type="match status" value="1"/>
</dbReference>
<dbReference type="NCBIfam" id="NF007015">
    <property type="entry name" value="PRK09480.1"/>
    <property type="match status" value="1"/>
</dbReference>
<organism evidence="4 5">
    <name type="scientific">Nitrosomonas ureae</name>
    <dbReference type="NCBI Taxonomy" id="44577"/>
    <lineage>
        <taxon>Bacteria</taxon>
        <taxon>Pseudomonadati</taxon>
        <taxon>Pseudomonadota</taxon>
        <taxon>Betaproteobacteria</taxon>
        <taxon>Nitrosomonadales</taxon>
        <taxon>Nitrosomonadaceae</taxon>
        <taxon>Nitrosomonas</taxon>
    </lineage>
</organism>
<dbReference type="GO" id="GO:0003677">
    <property type="term" value="F:DNA binding"/>
    <property type="evidence" value="ECO:0007669"/>
    <property type="project" value="UniProtKB-UniRule"/>
</dbReference>
<dbReference type="PROSITE" id="PS50977">
    <property type="entry name" value="HTH_TETR_2"/>
    <property type="match status" value="1"/>
</dbReference>
<evidence type="ECO:0000313" key="5">
    <source>
        <dbReference type="Proteomes" id="UP000242498"/>
    </source>
</evidence>
<evidence type="ECO:0000313" key="4">
    <source>
        <dbReference type="EMBL" id="SNX60972.1"/>
    </source>
</evidence>
<dbReference type="InterPro" id="IPR009057">
    <property type="entry name" value="Homeodomain-like_sf"/>
</dbReference>
<evidence type="ECO:0000256" key="1">
    <source>
        <dbReference type="ARBA" id="ARBA00023125"/>
    </source>
</evidence>
<dbReference type="InterPro" id="IPR036271">
    <property type="entry name" value="Tet_transcr_reg_TetR-rel_C_sf"/>
</dbReference>
<dbReference type="SUPFAM" id="SSF46689">
    <property type="entry name" value="Homeodomain-like"/>
    <property type="match status" value="1"/>
</dbReference>
<dbReference type="RefSeq" id="WP_231990300.1">
    <property type="nucleotide sequence ID" value="NZ_LT907782.1"/>
</dbReference>
<dbReference type="Pfam" id="PF00440">
    <property type="entry name" value="TetR_N"/>
    <property type="match status" value="1"/>
</dbReference>
<feature type="DNA-binding region" description="H-T-H motif" evidence="2">
    <location>
        <begin position="48"/>
        <end position="67"/>
    </location>
</feature>
<dbReference type="Gene3D" id="1.10.357.10">
    <property type="entry name" value="Tetracycline Repressor, domain 2"/>
    <property type="match status" value="1"/>
</dbReference>
<name>A0A285C0C1_9PROT</name>
<dbReference type="InterPro" id="IPR050624">
    <property type="entry name" value="HTH-type_Tx_Regulator"/>
</dbReference>
<dbReference type="PANTHER" id="PTHR43479:SF11">
    <property type="entry name" value="ACREF_ENVCD OPERON REPRESSOR-RELATED"/>
    <property type="match status" value="1"/>
</dbReference>
<sequence length="214" mass="24618">MLYSRLCLFFAVITLEHTSPSEKSNEKKDEILQALAEMLEHPQRLKITTAALAMKLGISQSSIYRCFPNKAQMFEALIEFIEKTLFVLINKILQEGHSATQKIENLLLLLLGFSRKNPGMTRILVNDVLINENEHLQFRVNQLHDRLEATLKQALRFAASEGQINRNVNVTAHANLLLCFVIGRWYQFVKSEFARDPLADWEVQRLILLPSELL</sequence>
<proteinExistence type="predicted"/>
<dbReference type="Proteomes" id="UP000242498">
    <property type="component" value="Chromosome I"/>
</dbReference>
<feature type="domain" description="HTH tetR-type" evidence="3">
    <location>
        <begin position="25"/>
        <end position="85"/>
    </location>
</feature>
<dbReference type="AlphaFoldDB" id="A0A285C0C1"/>
<evidence type="ECO:0000256" key="2">
    <source>
        <dbReference type="PROSITE-ProRule" id="PRU00335"/>
    </source>
</evidence>
<dbReference type="Pfam" id="PF22276">
    <property type="entry name" value="SlmA-like_C"/>
    <property type="match status" value="1"/>
</dbReference>
<dbReference type="EMBL" id="LT907782">
    <property type="protein sequence ID" value="SNX60972.1"/>
    <property type="molecule type" value="Genomic_DNA"/>
</dbReference>
<dbReference type="PANTHER" id="PTHR43479">
    <property type="entry name" value="ACREF/ENVCD OPERON REPRESSOR-RELATED"/>
    <property type="match status" value="1"/>
</dbReference>
<dbReference type="InterPro" id="IPR054580">
    <property type="entry name" value="SlmA-like_C"/>
</dbReference>
<keyword evidence="1 2" id="KW-0238">DNA-binding</keyword>
<reference evidence="4 5" key="1">
    <citation type="submission" date="2017-08" db="EMBL/GenBank/DDBJ databases">
        <authorList>
            <person name="de Groot N.N."/>
        </authorList>
    </citation>
    <scope>NUCLEOTIDE SEQUENCE [LARGE SCALE GENOMIC DNA]</scope>
    <source>
        <strain evidence="4 5">Nm15</strain>
    </source>
</reference>
<evidence type="ECO:0000259" key="3">
    <source>
        <dbReference type="PROSITE" id="PS50977"/>
    </source>
</evidence>
<accession>A0A285C0C1</accession>
<gene>
    <name evidence="4" type="ORF">SAMN06296273_2432</name>
</gene>
<protein>
    <submittedName>
        <fullName evidence="4">Transcriptional regulator, TetR family</fullName>
    </submittedName>
</protein>